<dbReference type="InterPro" id="IPR041431">
    <property type="entry name" value="Mvd1_C"/>
</dbReference>
<dbReference type="SUPFAM" id="SSF55060">
    <property type="entry name" value="GHMP Kinase, C-terminal domain"/>
    <property type="match status" value="1"/>
</dbReference>
<evidence type="ECO:0000313" key="2">
    <source>
        <dbReference type="EMBL" id="VDM66866.1"/>
    </source>
</evidence>
<dbReference type="GO" id="GO:0004163">
    <property type="term" value="F:diphosphomevalonate decarboxylase activity"/>
    <property type="evidence" value="ECO:0007669"/>
    <property type="project" value="TreeGrafter"/>
</dbReference>
<dbReference type="PANTHER" id="PTHR10977:SF3">
    <property type="entry name" value="DIPHOSPHOMEVALONATE DECARBOXYLASE"/>
    <property type="match status" value="1"/>
</dbReference>
<reference evidence="2 3" key="1">
    <citation type="submission" date="2018-11" db="EMBL/GenBank/DDBJ databases">
        <authorList>
            <consortium name="Pathogen Informatics"/>
        </authorList>
    </citation>
    <scope>NUCLEOTIDE SEQUENCE [LARGE SCALE GENOMIC DNA]</scope>
</reference>
<gene>
    <name evidence="2" type="ORF">SVUK_LOCUS1864</name>
</gene>
<accession>A0A3P7IBI5</accession>
<dbReference type="EMBL" id="UYYB01003934">
    <property type="protein sequence ID" value="VDM66866.1"/>
    <property type="molecule type" value="Genomic_DNA"/>
</dbReference>
<protein>
    <recommendedName>
        <fullName evidence="1">Mvd1 C-terminal domain-containing protein</fullName>
    </recommendedName>
</protein>
<dbReference type="AlphaFoldDB" id="A0A3P7IBI5"/>
<dbReference type="Gene3D" id="3.30.70.890">
    <property type="entry name" value="GHMP kinase, C-terminal domain"/>
    <property type="match status" value="1"/>
</dbReference>
<dbReference type="Pfam" id="PF18376">
    <property type="entry name" value="MDD_C"/>
    <property type="match status" value="1"/>
</dbReference>
<dbReference type="OrthoDB" id="10253702at2759"/>
<dbReference type="Proteomes" id="UP000270094">
    <property type="component" value="Unassembled WGS sequence"/>
</dbReference>
<name>A0A3P7IBI5_STRVU</name>
<proteinExistence type="predicted"/>
<keyword evidence="3" id="KW-1185">Reference proteome</keyword>
<dbReference type="InterPro" id="IPR036554">
    <property type="entry name" value="GHMP_kinase_C_sf"/>
</dbReference>
<evidence type="ECO:0000313" key="3">
    <source>
        <dbReference type="Proteomes" id="UP000270094"/>
    </source>
</evidence>
<dbReference type="PANTHER" id="PTHR10977">
    <property type="entry name" value="DIPHOSPHOMEVALONATE DECARBOXYLASE"/>
    <property type="match status" value="1"/>
</dbReference>
<sequence>MRRTVETSELLKYRAKRVVPERIKRLTAAFKVRNFYDFASITMADSNQLHAVCLDSFPPLRVRLQGSGCTQESNAKIYPVDVGAVTLLYHYKWYDVF</sequence>
<dbReference type="GO" id="GO:0005829">
    <property type="term" value="C:cytosol"/>
    <property type="evidence" value="ECO:0007669"/>
    <property type="project" value="TreeGrafter"/>
</dbReference>
<feature type="domain" description="Mvd1 C-terminal" evidence="1">
    <location>
        <begin position="1"/>
        <end position="61"/>
    </location>
</feature>
<dbReference type="GO" id="GO:0019287">
    <property type="term" value="P:isopentenyl diphosphate biosynthetic process, mevalonate pathway"/>
    <property type="evidence" value="ECO:0007669"/>
    <property type="project" value="TreeGrafter"/>
</dbReference>
<evidence type="ECO:0000259" key="1">
    <source>
        <dbReference type="Pfam" id="PF18376"/>
    </source>
</evidence>
<organism evidence="2 3">
    <name type="scientific">Strongylus vulgaris</name>
    <name type="common">Blood worm</name>
    <dbReference type="NCBI Taxonomy" id="40348"/>
    <lineage>
        <taxon>Eukaryota</taxon>
        <taxon>Metazoa</taxon>
        <taxon>Ecdysozoa</taxon>
        <taxon>Nematoda</taxon>
        <taxon>Chromadorea</taxon>
        <taxon>Rhabditida</taxon>
        <taxon>Rhabditina</taxon>
        <taxon>Rhabditomorpha</taxon>
        <taxon>Strongyloidea</taxon>
        <taxon>Strongylidae</taxon>
        <taxon>Strongylus</taxon>
    </lineage>
</organism>